<comment type="catalytic activity">
    <reaction evidence="1">
        <text>ATP + protein L-histidine = ADP + protein N-phospho-L-histidine.</text>
        <dbReference type="EC" id="2.7.13.3"/>
    </reaction>
</comment>
<dbReference type="Gene3D" id="1.10.287.130">
    <property type="match status" value="1"/>
</dbReference>
<dbReference type="Gene3D" id="6.10.340.10">
    <property type="match status" value="1"/>
</dbReference>
<evidence type="ECO:0000259" key="11">
    <source>
        <dbReference type="PROSITE" id="PS50109"/>
    </source>
</evidence>
<dbReference type="PROSITE" id="PS50885">
    <property type="entry name" value="HAMP"/>
    <property type="match status" value="1"/>
</dbReference>
<dbReference type="SUPFAM" id="SSF158472">
    <property type="entry name" value="HAMP domain-like"/>
    <property type="match status" value="1"/>
</dbReference>
<dbReference type="PROSITE" id="PS50109">
    <property type="entry name" value="HIS_KIN"/>
    <property type="match status" value="1"/>
</dbReference>
<reference evidence="13 14" key="1">
    <citation type="submission" date="2024-09" db="EMBL/GenBank/DDBJ databases">
        <authorList>
            <person name="Sun Q."/>
            <person name="Mori K."/>
        </authorList>
    </citation>
    <scope>NUCLEOTIDE SEQUENCE [LARGE SCALE GENOMIC DNA]</scope>
    <source>
        <strain evidence="13 14">JCM 3028</strain>
    </source>
</reference>
<dbReference type="CDD" id="cd06225">
    <property type="entry name" value="HAMP"/>
    <property type="match status" value="1"/>
</dbReference>
<dbReference type="Pfam" id="PF02518">
    <property type="entry name" value="HATPase_c"/>
    <property type="match status" value="1"/>
</dbReference>
<evidence type="ECO:0000256" key="8">
    <source>
        <dbReference type="ARBA" id="ARBA00022989"/>
    </source>
</evidence>
<dbReference type="EC" id="2.7.13.3" evidence="3"/>
<dbReference type="PRINTS" id="PR00344">
    <property type="entry name" value="BCTRLSENSOR"/>
</dbReference>
<evidence type="ECO:0000256" key="6">
    <source>
        <dbReference type="ARBA" id="ARBA00022692"/>
    </source>
</evidence>
<organism evidence="13 14">
    <name type="scientific">Streptosporangium vulgare</name>
    <dbReference type="NCBI Taxonomy" id="46190"/>
    <lineage>
        <taxon>Bacteria</taxon>
        <taxon>Bacillati</taxon>
        <taxon>Actinomycetota</taxon>
        <taxon>Actinomycetes</taxon>
        <taxon>Streptosporangiales</taxon>
        <taxon>Streptosporangiaceae</taxon>
        <taxon>Streptosporangium</taxon>
    </lineage>
</organism>
<sequence>MALLLCSLVAVMLMFSINRFVTNSLVDEVTAAGGRVAVQLERNRLDYPLAQRKSRNLQVVDSQGRVVASTPSLYGKPPMATFTPDGTNVTTSVVCGGVFPLGECDLVVAQWAHRGGVRWIVYSASPAVPPLVDARLATAVIGGMAVLAGVITYIGHRIVTVALRPVNAVRAELDEINASSLDRRVPVSPADDEIHELADSVNRTLARLEGAMERQRQFTADASHELRTPLAGLRAQLEEAQLHPGETDLSTLLAHSLSDLDRLQLIITDLLLLAKLECSPSRLRERIDLATLVRAEVSRRADPRKVRLVLASEVPIDAVHGQIGRAVTNLLDNAERHARESVVVEVRANDGAAEVIVDDDGEGVAEADRERIFERFARLDAARSRDRGGTGLGLAIARRIAQAHDGTLQVGTAPSGGARFVLRLPMAPPVDDGAERVRTSS</sequence>
<dbReference type="InterPro" id="IPR036097">
    <property type="entry name" value="HisK_dim/P_sf"/>
</dbReference>
<dbReference type="InterPro" id="IPR036890">
    <property type="entry name" value="HATPase_C_sf"/>
</dbReference>
<dbReference type="Proteomes" id="UP001589610">
    <property type="component" value="Unassembled WGS sequence"/>
</dbReference>
<evidence type="ECO:0000313" key="14">
    <source>
        <dbReference type="Proteomes" id="UP001589610"/>
    </source>
</evidence>
<dbReference type="CDD" id="cd00082">
    <property type="entry name" value="HisKA"/>
    <property type="match status" value="1"/>
</dbReference>
<evidence type="ECO:0000313" key="13">
    <source>
        <dbReference type="EMBL" id="MFB9679404.1"/>
    </source>
</evidence>
<keyword evidence="9" id="KW-0902">Two-component regulatory system</keyword>
<dbReference type="InterPro" id="IPR004358">
    <property type="entry name" value="Sig_transdc_His_kin-like_C"/>
</dbReference>
<evidence type="ECO:0000256" key="5">
    <source>
        <dbReference type="ARBA" id="ARBA00022679"/>
    </source>
</evidence>
<keyword evidence="4" id="KW-0597">Phosphoprotein</keyword>
<dbReference type="Pfam" id="PF00512">
    <property type="entry name" value="HisKA"/>
    <property type="match status" value="1"/>
</dbReference>
<dbReference type="SUPFAM" id="SSF47384">
    <property type="entry name" value="Homodimeric domain of signal transducing histidine kinase"/>
    <property type="match status" value="1"/>
</dbReference>
<dbReference type="SMART" id="SM00387">
    <property type="entry name" value="HATPase_c"/>
    <property type="match status" value="1"/>
</dbReference>
<dbReference type="InterPro" id="IPR003594">
    <property type="entry name" value="HATPase_dom"/>
</dbReference>
<protein>
    <recommendedName>
        <fullName evidence="3">histidine kinase</fullName>
        <ecNumber evidence="3">2.7.13.3</ecNumber>
    </recommendedName>
</protein>
<dbReference type="RefSeq" id="WP_386160810.1">
    <property type="nucleotide sequence ID" value="NZ_JBHMBS010000015.1"/>
</dbReference>
<evidence type="ECO:0000256" key="2">
    <source>
        <dbReference type="ARBA" id="ARBA00004236"/>
    </source>
</evidence>
<evidence type="ECO:0000256" key="3">
    <source>
        <dbReference type="ARBA" id="ARBA00012438"/>
    </source>
</evidence>
<dbReference type="InterPro" id="IPR003660">
    <property type="entry name" value="HAMP_dom"/>
</dbReference>
<evidence type="ECO:0000256" key="7">
    <source>
        <dbReference type="ARBA" id="ARBA00022777"/>
    </source>
</evidence>
<proteinExistence type="predicted"/>
<keyword evidence="14" id="KW-1185">Reference proteome</keyword>
<keyword evidence="6" id="KW-0812">Transmembrane</keyword>
<evidence type="ECO:0000256" key="10">
    <source>
        <dbReference type="ARBA" id="ARBA00023136"/>
    </source>
</evidence>
<dbReference type="SMART" id="SM00304">
    <property type="entry name" value="HAMP"/>
    <property type="match status" value="1"/>
</dbReference>
<evidence type="ECO:0000256" key="1">
    <source>
        <dbReference type="ARBA" id="ARBA00000085"/>
    </source>
</evidence>
<dbReference type="GO" id="GO:0016301">
    <property type="term" value="F:kinase activity"/>
    <property type="evidence" value="ECO:0007669"/>
    <property type="project" value="UniProtKB-KW"/>
</dbReference>
<dbReference type="Gene3D" id="3.30.565.10">
    <property type="entry name" value="Histidine kinase-like ATPase, C-terminal domain"/>
    <property type="match status" value="1"/>
</dbReference>
<comment type="subcellular location">
    <subcellularLocation>
        <location evidence="2">Cell membrane</location>
    </subcellularLocation>
</comment>
<dbReference type="PANTHER" id="PTHR45436:SF5">
    <property type="entry name" value="SENSOR HISTIDINE KINASE TRCS"/>
    <property type="match status" value="1"/>
</dbReference>
<evidence type="ECO:0000256" key="9">
    <source>
        <dbReference type="ARBA" id="ARBA00023012"/>
    </source>
</evidence>
<dbReference type="EMBL" id="JBHMBS010000015">
    <property type="protein sequence ID" value="MFB9679404.1"/>
    <property type="molecule type" value="Genomic_DNA"/>
</dbReference>
<keyword evidence="10" id="KW-0472">Membrane</keyword>
<evidence type="ECO:0000259" key="12">
    <source>
        <dbReference type="PROSITE" id="PS50885"/>
    </source>
</evidence>
<comment type="caution">
    <text evidence="13">The sequence shown here is derived from an EMBL/GenBank/DDBJ whole genome shotgun (WGS) entry which is preliminary data.</text>
</comment>
<dbReference type="InterPro" id="IPR005467">
    <property type="entry name" value="His_kinase_dom"/>
</dbReference>
<keyword evidence="5" id="KW-0808">Transferase</keyword>
<dbReference type="SMART" id="SM00388">
    <property type="entry name" value="HisKA"/>
    <property type="match status" value="1"/>
</dbReference>
<dbReference type="InterPro" id="IPR003661">
    <property type="entry name" value="HisK_dim/P_dom"/>
</dbReference>
<name>A0ABV5TK86_9ACTN</name>
<gene>
    <name evidence="13" type="ORF">ACFFRH_28320</name>
</gene>
<accession>A0ABV5TK86</accession>
<evidence type="ECO:0000256" key="4">
    <source>
        <dbReference type="ARBA" id="ARBA00022553"/>
    </source>
</evidence>
<dbReference type="InterPro" id="IPR050428">
    <property type="entry name" value="TCS_sensor_his_kinase"/>
</dbReference>
<feature type="domain" description="Histidine kinase" evidence="11">
    <location>
        <begin position="221"/>
        <end position="428"/>
    </location>
</feature>
<dbReference type="SUPFAM" id="SSF55874">
    <property type="entry name" value="ATPase domain of HSP90 chaperone/DNA topoisomerase II/histidine kinase"/>
    <property type="match status" value="1"/>
</dbReference>
<dbReference type="Pfam" id="PF00672">
    <property type="entry name" value="HAMP"/>
    <property type="match status" value="1"/>
</dbReference>
<keyword evidence="8" id="KW-1133">Transmembrane helix</keyword>
<feature type="domain" description="HAMP" evidence="12">
    <location>
        <begin position="160"/>
        <end position="213"/>
    </location>
</feature>
<dbReference type="PANTHER" id="PTHR45436">
    <property type="entry name" value="SENSOR HISTIDINE KINASE YKOH"/>
    <property type="match status" value="1"/>
</dbReference>
<keyword evidence="7 13" id="KW-0418">Kinase</keyword>